<dbReference type="Pfam" id="PF13905">
    <property type="entry name" value="Thioredoxin_8"/>
    <property type="match status" value="1"/>
</dbReference>
<reference evidence="6 7" key="1">
    <citation type="journal article" date="2009" name="Stand. Genomic Sci.">
        <title>Complete genome sequence of Pedobacter heparinus type strain (HIM 762-3).</title>
        <authorList>
            <person name="Han C."/>
            <person name="Spring S."/>
            <person name="Lapidus A."/>
            <person name="Del Rio T.G."/>
            <person name="Tice H."/>
            <person name="Copeland A."/>
            <person name="Cheng J.F."/>
            <person name="Lucas S."/>
            <person name="Chen F."/>
            <person name="Nolan M."/>
            <person name="Bruce D."/>
            <person name="Goodwin L."/>
            <person name="Pitluck S."/>
            <person name="Ivanova N."/>
            <person name="Mavromatis K."/>
            <person name="Mikhailova N."/>
            <person name="Pati A."/>
            <person name="Chen A."/>
            <person name="Palaniappan K."/>
            <person name="Land M."/>
            <person name="Hauser L."/>
            <person name="Chang Y.J."/>
            <person name="Jeffries C.C."/>
            <person name="Saunders E."/>
            <person name="Chertkov O."/>
            <person name="Brettin T."/>
            <person name="Goker M."/>
            <person name="Rohde M."/>
            <person name="Bristow J."/>
            <person name="Eisen J.A."/>
            <person name="Markowitz V."/>
            <person name="Hugenholtz P."/>
            <person name="Kyrpides N.C."/>
            <person name="Klenk H.P."/>
            <person name="Detter J.C."/>
        </authorList>
    </citation>
    <scope>NUCLEOTIDE SEQUENCE [LARGE SCALE GENOMIC DNA]</scope>
    <source>
        <strain evidence="7">ATCC 13125 / DSM 2366 / CIP 104194 / JCM 7457 / NBRC 12017 / NCIMB 9290 / NRRL B-14731 / HIM 762-3</strain>
    </source>
</reference>
<dbReference type="InterPro" id="IPR036249">
    <property type="entry name" value="Thioredoxin-like_sf"/>
</dbReference>
<dbReference type="EMBL" id="CP001681">
    <property type="protein sequence ID" value="ACU03130.1"/>
    <property type="molecule type" value="Genomic_DNA"/>
</dbReference>
<dbReference type="Gene3D" id="3.40.30.10">
    <property type="entry name" value="Glutaredoxin"/>
    <property type="match status" value="1"/>
</dbReference>
<comment type="subcellular location">
    <subcellularLocation>
        <location evidence="1">Cell envelope</location>
    </subcellularLocation>
</comment>
<dbReference type="Proteomes" id="UP000000852">
    <property type="component" value="Chromosome"/>
</dbReference>
<feature type="domain" description="Thioredoxin" evidence="5">
    <location>
        <begin position="251"/>
        <end position="401"/>
    </location>
</feature>
<evidence type="ECO:0000313" key="6">
    <source>
        <dbReference type="EMBL" id="ACU03130.1"/>
    </source>
</evidence>
<keyword evidence="4" id="KW-0676">Redox-active center</keyword>
<accession>C6Y2R7</accession>
<dbReference type="Pfam" id="PF14289">
    <property type="entry name" value="DUF4369"/>
    <property type="match status" value="1"/>
</dbReference>
<protein>
    <submittedName>
        <fullName evidence="6">Alkyl hydroperoxide reductase/ Thiol specific antioxidant/ Mal allergen</fullName>
    </submittedName>
</protein>
<sequence>MEFKLENMMNSRCIVILVALLFGISTHNKAQTKDEFILRGELRGLPDKTKLYLITQEKDTVAGTISNGEQFSFKGTLLKNGRFHFIRMDTSVSKLFYGEIFIVNGDMTASGVLNQRQLVITGSKGQDDLNYLISKMAFVKIKQIDKQLESMNTQLDNRGKNVDSTQIKIEKNRLLVKREQLFEDCKKMALEWLTDNPASLYAPYFIIQCKGLFGSKAMGKLYDQLSAQAKNSYYGDKLKKEIMSLNLSLLIQEGALINNFSITTPEGNQLLIHDIAAKSKLTLIDCWASWCGPCRQEIPELKKLYNTYNKNGFNIVGISSDNKENDWKKALAEDGTPWIHGIDGKNKTVLHMFDIRAIPAYILIDDEGRLIAFDCPLSNVPLFGGRLRGNDLENKIKNLLNVKGK</sequence>
<dbReference type="STRING" id="485917.Phep_0908"/>
<evidence type="ECO:0000256" key="2">
    <source>
        <dbReference type="ARBA" id="ARBA00022748"/>
    </source>
</evidence>
<dbReference type="PANTHER" id="PTHR42852:SF6">
    <property type="entry name" value="THIOL:DISULFIDE INTERCHANGE PROTEIN DSBE"/>
    <property type="match status" value="1"/>
</dbReference>
<evidence type="ECO:0000256" key="3">
    <source>
        <dbReference type="ARBA" id="ARBA00023157"/>
    </source>
</evidence>
<dbReference type="InterPro" id="IPR012336">
    <property type="entry name" value="Thioredoxin-like_fold"/>
</dbReference>
<gene>
    <name evidence="6" type="ordered locus">Phep_0908</name>
</gene>
<dbReference type="KEGG" id="phe:Phep_0908"/>
<name>C6Y2R7_PEDHD</name>
<dbReference type="RefSeq" id="WP_012781074.1">
    <property type="nucleotide sequence ID" value="NC_013061.1"/>
</dbReference>
<evidence type="ECO:0000256" key="4">
    <source>
        <dbReference type="ARBA" id="ARBA00023284"/>
    </source>
</evidence>
<dbReference type="GO" id="GO:0030313">
    <property type="term" value="C:cell envelope"/>
    <property type="evidence" value="ECO:0007669"/>
    <property type="project" value="UniProtKB-SubCell"/>
</dbReference>
<dbReference type="eggNOG" id="COG0526">
    <property type="taxonomic scope" value="Bacteria"/>
</dbReference>
<dbReference type="PROSITE" id="PS00194">
    <property type="entry name" value="THIOREDOXIN_1"/>
    <property type="match status" value="1"/>
</dbReference>
<dbReference type="InterPro" id="IPR050553">
    <property type="entry name" value="Thioredoxin_ResA/DsbE_sf"/>
</dbReference>
<evidence type="ECO:0000256" key="1">
    <source>
        <dbReference type="ARBA" id="ARBA00004196"/>
    </source>
</evidence>
<dbReference type="PROSITE" id="PS51352">
    <property type="entry name" value="THIOREDOXIN_2"/>
    <property type="match status" value="1"/>
</dbReference>
<dbReference type="HOGENOM" id="CLU_042529_1_0_10"/>
<dbReference type="InterPro" id="IPR025380">
    <property type="entry name" value="DUF4369"/>
</dbReference>
<dbReference type="PANTHER" id="PTHR42852">
    <property type="entry name" value="THIOL:DISULFIDE INTERCHANGE PROTEIN DSBE"/>
    <property type="match status" value="1"/>
</dbReference>
<dbReference type="SUPFAM" id="SSF52833">
    <property type="entry name" value="Thioredoxin-like"/>
    <property type="match status" value="1"/>
</dbReference>
<organism evidence="6 7">
    <name type="scientific">Pedobacter heparinus (strain ATCC 13125 / DSM 2366 / CIP 104194 / JCM 7457 / NBRC 12017 / NCIMB 9290 / NRRL B-14731 / HIM 762-3)</name>
    <dbReference type="NCBI Taxonomy" id="485917"/>
    <lineage>
        <taxon>Bacteria</taxon>
        <taxon>Pseudomonadati</taxon>
        <taxon>Bacteroidota</taxon>
        <taxon>Sphingobacteriia</taxon>
        <taxon>Sphingobacteriales</taxon>
        <taxon>Sphingobacteriaceae</taxon>
        <taxon>Pedobacter</taxon>
    </lineage>
</organism>
<keyword evidence="7" id="KW-1185">Reference proteome</keyword>
<evidence type="ECO:0000259" key="5">
    <source>
        <dbReference type="PROSITE" id="PS51352"/>
    </source>
</evidence>
<dbReference type="GO" id="GO:0017004">
    <property type="term" value="P:cytochrome complex assembly"/>
    <property type="evidence" value="ECO:0007669"/>
    <property type="project" value="UniProtKB-KW"/>
</dbReference>
<proteinExistence type="predicted"/>
<dbReference type="OrthoDB" id="6399635at2"/>
<dbReference type="InterPro" id="IPR017937">
    <property type="entry name" value="Thioredoxin_CS"/>
</dbReference>
<keyword evidence="2" id="KW-0201">Cytochrome c-type biogenesis</keyword>
<keyword evidence="3" id="KW-1015">Disulfide bond</keyword>
<dbReference type="InterPro" id="IPR013766">
    <property type="entry name" value="Thioredoxin_domain"/>
</dbReference>
<evidence type="ECO:0000313" key="7">
    <source>
        <dbReference type="Proteomes" id="UP000000852"/>
    </source>
</evidence>
<dbReference type="CDD" id="cd02966">
    <property type="entry name" value="TlpA_like_family"/>
    <property type="match status" value="1"/>
</dbReference>
<dbReference type="AlphaFoldDB" id="C6Y2R7"/>
<dbReference type="SMR" id="C6Y2R7"/>